<dbReference type="AlphaFoldDB" id="A0A1Q9EDL2"/>
<evidence type="ECO:0000256" key="1">
    <source>
        <dbReference type="SAM" id="SignalP"/>
    </source>
</evidence>
<sequence>MKFGLIRRIAALLCVTSHPAVLETTVTKTAETTSASGHLRDALLFLVQSNAHKVGRYYSDWIRGMLCETLQRSRDLLPLPSVTFWPSEVDAGQIDVATGLDICNMCIAGLNFLSQGMKDVCPKGAAKAATIAQAETQKHICFKVARYLQRLDEHYGTDLPWLDAFTHVEATACPNYESLRGYAVDLPACAGTCDPSAWISPELSAKINDISQIFPASNKTSSCGAASIRAEQRGEYVNLTLRELRCGKLRLRADILGMGGVFAVGKPSGSQRKIWDGSALSELATSPPKPRRLANPSSFLDLELSSGSTVLYSKRDASTYFDSLAVPQDMRPWFGQPPVAVEELVEQGMTMEEIEQLCDDVPEASLVASSELFPVHSIWPMGFSWSSAVAQDTTIGMCIKAGISEDNIMSLDHKSPHNQDEVCFVATDDVVLVHADAGRGACTLNKLDEAFRAGGVQKNAKKDVTLEASVTALGCDLSNNPAKVEPAIGKLGQVICRTLDLLRLGRASPRAVQACLGVWQWFFLMQRSFFSIFDTSYDFVRQALLLAPLLATSLDREPLDMLVATVTGHEAARFFSPAKSVADRLQESRHLHRFVLVPVLVSAPSVLPGQSQVQECVRMESQLRVRAPCAFVKLTDKGRPYLQRGVTTIMLKFLPPKTTSEMLIRALDERLPGGDGGVDVEDDGFGSAYVPLTYGECLATLRYFVGRWGKIRKFGQFKDIIGTPVLDFTPEMMLETGDSATSWRAVSFAGGAPVVSVSSTLQEPAVSQDLGDPVEVVTAKTVHRAFDSVTFAAIRAGMEHAGHNHDVDAVSLFEEVKSSFYHRVLDPCSADCSNEYLAGLAFSARQRRARSIDMCFVNFIDHQSAVQATDFFSEEFASARFVVCQAGIQGLVPNLALFVLRFGMESLLSDEAPELFHRGHRLSVQEAFSVGMIAKGDLCAAVQELEHRLASREDDPKSEVQSVVWQVVFQGPLPRRGPEKGTSRSHSVSAEEPVADEISAAHHFFVDADTDMIAPLQAIVDSCQDVVVSL</sequence>
<feature type="signal peptide" evidence="1">
    <location>
        <begin position="1"/>
        <end position="22"/>
    </location>
</feature>
<dbReference type="EMBL" id="LSRX01000182">
    <property type="protein sequence ID" value="OLQ05535.1"/>
    <property type="molecule type" value="Genomic_DNA"/>
</dbReference>
<keyword evidence="3" id="KW-1185">Reference proteome</keyword>
<reference evidence="2 3" key="1">
    <citation type="submission" date="2016-02" db="EMBL/GenBank/DDBJ databases">
        <title>Genome analysis of coral dinoflagellate symbionts highlights evolutionary adaptations to a symbiotic lifestyle.</title>
        <authorList>
            <person name="Aranda M."/>
            <person name="Li Y."/>
            <person name="Liew Y.J."/>
            <person name="Baumgarten S."/>
            <person name="Simakov O."/>
            <person name="Wilson M."/>
            <person name="Piel J."/>
            <person name="Ashoor H."/>
            <person name="Bougouffa S."/>
            <person name="Bajic V.B."/>
            <person name="Ryu T."/>
            <person name="Ravasi T."/>
            <person name="Bayer T."/>
            <person name="Micklem G."/>
            <person name="Kim H."/>
            <person name="Bhak J."/>
            <person name="Lajeunesse T.C."/>
            <person name="Voolstra C.R."/>
        </authorList>
    </citation>
    <scope>NUCLEOTIDE SEQUENCE [LARGE SCALE GENOMIC DNA]</scope>
    <source>
        <strain evidence="2 3">CCMP2467</strain>
    </source>
</reference>
<gene>
    <name evidence="2" type="ORF">AK812_SmicGene11293</name>
</gene>
<keyword evidence="1" id="KW-0732">Signal</keyword>
<name>A0A1Q9EDL2_SYMMI</name>
<organism evidence="2 3">
    <name type="scientific">Symbiodinium microadriaticum</name>
    <name type="common">Dinoflagellate</name>
    <name type="synonym">Zooxanthella microadriatica</name>
    <dbReference type="NCBI Taxonomy" id="2951"/>
    <lineage>
        <taxon>Eukaryota</taxon>
        <taxon>Sar</taxon>
        <taxon>Alveolata</taxon>
        <taxon>Dinophyceae</taxon>
        <taxon>Suessiales</taxon>
        <taxon>Symbiodiniaceae</taxon>
        <taxon>Symbiodinium</taxon>
    </lineage>
</organism>
<proteinExistence type="predicted"/>
<dbReference type="Proteomes" id="UP000186817">
    <property type="component" value="Unassembled WGS sequence"/>
</dbReference>
<accession>A0A1Q9EDL2</accession>
<comment type="caution">
    <text evidence="2">The sequence shown here is derived from an EMBL/GenBank/DDBJ whole genome shotgun (WGS) entry which is preliminary data.</text>
</comment>
<evidence type="ECO:0000313" key="2">
    <source>
        <dbReference type="EMBL" id="OLQ05535.1"/>
    </source>
</evidence>
<evidence type="ECO:0000313" key="3">
    <source>
        <dbReference type="Proteomes" id="UP000186817"/>
    </source>
</evidence>
<feature type="chain" id="PRO_5012796660" evidence="1">
    <location>
        <begin position="23"/>
        <end position="1030"/>
    </location>
</feature>
<protein>
    <submittedName>
        <fullName evidence="2">Uncharacterized protein</fullName>
    </submittedName>
</protein>